<accession>A0A381RER5</accession>
<dbReference type="Gene3D" id="3.90.930.1">
    <property type="match status" value="1"/>
</dbReference>
<gene>
    <name evidence="1" type="ORF">METZ01_LOCUS43149</name>
</gene>
<name>A0A381RER5_9ZZZZ</name>
<evidence type="ECO:0000313" key="1">
    <source>
        <dbReference type="EMBL" id="SUZ90295.1"/>
    </source>
</evidence>
<sequence length="122" mass="14495">MKGIIFILTLTIMQANNLRLVQDYYDNRIPKKVYTYKESSNKLILKVSTSYYKTGQISYKVEYDAKGLNSRKSWWHNNGNRSKMITFKNGQIDGVWITWSYDGIKTRERLYKNGSMINERVY</sequence>
<dbReference type="EMBL" id="UINC01001882">
    <property type="protein sequence ID" value="SUZ90295.1"/>
    <property type="molecule type" value="Genomic_DNA"/>
</dbReference>
<proteinExistence type="predicted"/>
<protein>
    <submittedName>
        <fullName evidence="1">Uncharacterized protein</fullName>
    </submittedName>
</protein>
<reference evidence="1" key="1">
    <citation type="submission" date="2018-05" db="EMBL/GenBank/DDBJ databases">
        <authorList>
            <person name="Lanie J.A."/>
            <person name="Ng W.-L."/>
            <person name="Kazmierczak K.M."/>
            <person name="Andrzejewski T.M."/>
            <person name="Davidsen T.M."/>
            <person name="Wayne K.J."/>
            <person name="Tettelin H."/>
            <person name="Glass J.I."/>
            <person name="Rusch D."/>
            <person name="Podicherti R."/>
            <person name="Tsui H.-C.T."/>
            <person name="Winkler M.E."/>
        </authorList>
    </citation>
    <scope>NUCLEOTIDE SEQUENCE</scope>
</reference>
<organism evidence="1">
    <name type="scientific">marine metagenome</name>
    <dbReference type="NCBI Taxonomy" id="408172"/>
    <lineage>
        <taxon>unclassified sequences</taxon>
        <taxon>metagenomes</taxon>
        <taxon>ecological metagenomes</taxon>
    </lineage>
</organism>
<dbReference type="SUPFAM" id="SSF82185">
    <property type="entry name" value="Histone H3 K4-specific methyltransferase SET7/9 N-terminal domain"/>
    <property type="match status" value="1"/>
</dbReference>
<dbReference type="AlphaFoldDB" id="A0A381RER5"/>